<dbReference type="PANTHER" id="PTHR11705">
    <property type="entry name" value="PROTEASE FAMILY M14 CARBOXYPEPTIDASE A,B"/>
    <property type="match status" value="1"/>
</dbReference>
<dbReference type="STRING" id="461836.A0A0L0DLD7"/>
<keyword evidence="9" id="KW-0482">Metalloprotease</keyword>
<dbReference type="GO" id="GO:0004181">
    <property type="term" value="F:metallocarboxypeptidase activity"/>
    <property type="evidence" value="ECO:0007669"/>
    <property type="project" value="InterPro"/>
</dbReference>
<keyword evidence="14" id="KW-1185">Reference proteome</keyword>
<protein>
    <submittedName>
        <fullName evidence="13">Carboxypeptidase B</fullName>
    </submittedName>
</protein>
<sequence>MVAAVMVMVLVAAAVASAAGDKVVRYDDEVVLECQHGNATGGAAVRAWAEEVGGDVWAVRDGVTDVRVTGAVVARGLAAVAGGCRVVVDDLQALVAASRAPLARGTSNTPWFNDYHTYDEIAAWFAELAAQYPERVSFQPRIGESTEGRALFAVRISAPSPVPVAQRPQIYLQALQHAREWIGGAVIQYIAQQLATTTETALLEAAEFVLVPVVNPDGYAYTWTTDRLWRKTRYRNADGSYGIDANRNWDDHWGGQGSSSNPRSDTYHGPAPFAAPETLAVSDFILQNSRIVAAYDLHAYSQLILGPYGWTHAAPPHAQQLQTSGNFQSLAIEKVHGKKYVSQPSVDLYPTTGSAGDWFYGQQILDGIGRLTYGFTLEARPASANPGFLLPPNQIIPTGEEVWAAIQFWASYALENPL</sequence>
<evidence type="ECO:0000256" key="5">
    <source>
        <dbReference type="ARBA" id="ARBA00022723"/>
    </source>
</evidence>
<dbReference type="SUPFAM" id="SSF53187">
    <property type="entry name" value="Zn-dependent exopeptidases"/>
    <property type="match status" value="1"/>
</dbReference>
<keyword evidence="5" id="KW-0479">Metal-binding</keyword>
<keyword evidence="7" id="KW-0378">Hydrolase</keyword>
<feature type="chain" id="PRO_5005537545" evidence="11">
    <location>
        <begin position="21"/>
        <end position="418"/>
    </location>
</feature>
<dbReference type="GO" id="GO:0005615">
    <property type="term" value="C:extracellular space"/>
    <property type="evidence" value="ECO:0007669"/>
    <property type="project" value="TreeGrafter"/>
</dbReference>
<dbReference type="OrthoDB" id="3626597at2759"/>
<dbReference type="AlphaFoldDB" id="A0A0L0DLD7"/>
<comment type="similarity">
    <text evidence="2 10">Belongs to the peptidase M14 family.</text>
</comment>
<dbReference type="Pfam" id="PF00246">
    <property type="entry name" value="Peptidase_M14"/>
    <property type="match status" value="1"/>
</dbReference>
<feature type="signal peptide" evidence="11">
    <location>
        <begin position="1"/>
        <end position="20"/>
    </location>
</feature>
<keyword evidence="6 11" id="KW-0732">Signal</keyword>
<gene>
    <name evidence="13" type="ORF">AMSG_09006</name>
</gene>
<feature type="active site" description="Proton donor/acceptor" evidence="10">
    <location>
        <position position="378"/>
    </location>
</feature>
<dbReference type="PANTHER" id="PTHR11705:SF143">
    <property type="entry name" value="SLL0236 PROTEIN"/>
    <property type="match status" value="1"/>
</dbReference>
<dbReference type="InterPro" id="IPR000834">
    <property type="entry name" value="Peptidase_M14"/>
</dbReference>
<feature type="domain" description="Peptidase M14" evidence="12">
    <location>
        <begin position="114"/>
        <end position="413"/>
    </location>
</feature>
<dbReference type="GeneID" id="25567566"/>
<dbReference type="GO" id="GO:0008270">
    <property type="term" value="F:zinc ion binding"/>
    <property type="evidence" value="ECO:0007669"/>
    <property type="project" value="InterPro"/>
</dbReference>
<evidence type="ECO:0000256" key="8">
    <source>
        <dbReference type="ARBA" id="ARBA00022833"/>
    </source>
</evidence>
<proteinExistence type="inferred from homology"/>
<evidence type="ECO:0000256" key="2">
    <source>
        <dbReference type="ARBA" id="ARBA00005988"/>
    </source>
</evidence>
<dbReference type="PROSITE" id="PS00132">
    <property type="entry name" value="CARBOXYPEPT_ZN_1"/>
    <property type="match status" value="1"/>
</dbReference>
<evidence type="ECO:0000256" key="9">
    <source>
        <dbReference type="ARBA" id="ARBA00023049"/>
    </source>
</evidence>
<dbReference type="FunFam" id="3.40.630.10:FF:000084">
    <property type="entry name" value="Carboxypeptidase B2"/>
    <property type="match status" value="1"/>
</dbReference>
<keyword evidence="8" id="KW-0862">Zinc</keyword>
<dbReference type="RefSeq" id="XP_013754958.1">
    <property type="nucleotide sequence ID" value="XM_013899504.1"/>
</dbReference>
<dbReference type="SMART" id="SM00631">
    <property type="entry name" value="Zn_pept"/>
    <property type="match status" value="1"/>
</dbReference>
<accession>A0A0L0DLD7</accession>
<name>A0A0L0DLD7_THETB</name>
<dbReference type="InterPro" id="IPR057246">
    <property type="entry name" value="CARBOXYPEPT_ZN_1"/>
</dbReference>
<evidence type="ECO:0000259" key="12">
    <source>
        <dbReference type="PROSITE" id="PS52035"/>
    </source>
</evidence>
<evidence type="ECO:0000313" key="13">
    <source>
        <dbReference type="EMBL" id="KNC52856.1"/>
    </source>
</evidence>
<evidence type="ECO:0000313" key="14">
    <source>
        <dbReference type="Proteomes" id="UP000054408"/>
    </source>
</evidence>
<comment type="cofactor">
    <cofactor evidence="1">
        <name>Zn(2+)</name>
        <dbReference type="ChEBI" id="CHEBI:29105"/>
    </cofactor>
</comment>
<evidence type="ECO:0000256" key="1">
    <source>
        <dbReference type="ARBA" id="ARBA00001947"/>
    </source>
</evidence>
<reference evidence="13 14" key="1">
    <citation type="submission" date="2010-05" db="EMBL/GenBank/DDBJ databases">
        <title>The Genome Sequence of Thecamonas trahens ATCC 50062.</title>
        <authorList>
            <consortium name="The Broad Institute Genome Sequencing Platform"/>
            <person name="Russ C."/>
            <person name="Cuomo C."/>
            <person name="Shea T."/>
            <person name="Young S.K."/>
            <person name="Zeng Q."/>
            <person name="Koehrsen M."/>
            <person name="Haas B."/>
            <person name="Borodovsky M."/>
            <person name="Guigo R."/>
            <person name="Alvarado L."/>
            <person name="Berlin A."/>
            <person name="Bochicchio J."/>
            <person name="Borenstein D."/>
            <person name="Chapman S."/>
            <person name="Chen Z."/>
            <person name="Freedman E."/>
            <person name="Gellesch M."/>
            <person name="Goldberg J."/>
            <person name="Griggs A."/>
            <person name="Gujja S."/>
            <person name="Heilman E."/>
            <person name="Heiman D."/>
            <person name="Hepburn T."/>
            <person name="Howarth C."/>
            <person name="Jen D."/>
            <person name="Larson L."/>
            <person name="Mehta T."/>
            <person name="Park D."/>
            <person name="Pearson M."/>
            <person name="Roberts A."/>
            <person name="Saif S."/>
            <person name="Shenoy N."/>
            <person name="Sisk P."/>
            <person name="Stolte C."/>
            <person name="Sykes S."/>
            <person name="Thomson T."/>
            <person name="Walk T."/>
            <person name="White J."/>
            <person name="Yandava C."/>
            <person name="Burger G."/>
            <person name="Gray M.W."/>
            <person name="Holland P.W.H."/>
            <person name="King N."/>
            <person name="Lang F.B.F."/>
            <person name="Roger A.J."/>
            <person name="Ruiz-Trillo I."/>
            <person name="Lander E."/>
            <person name="Nusbaum C."/>
        </authorList>
    </citation>
    <scope>NUCLEOTIDE SEQUENCE [LARGE SCALE GENOMIC DNA]</scope>
    <source>
        <strain evidence="13 14">ATCC 50062</strain>
    </source>
</reference>
<dbReference type="OMA" id="MFAFHSQ"/>
<dbReference type="Proteomes" id="UP000054408">
    <property type="component" value="Unassembled WGS sequence"/>
</dbReference>
<dbReference type="eggNOG" id="KOG2650">
    <property type="taxonomic scope" value="Eukaryota"/>
</dbReference>
<organism evidence="13 14">
    <name type="scientific">Thecamonas trahens ATCC 50062</name>
    <dbReference type="NCBI Taxonomy" id="461836"/>
    <lineage>
        <taxon>Eukaryota</taxon>
        <taxon>Apusozoa</taxon>
        <taxon>Apusomonadida</taxon>
        <taxon>Apusomonadidae</taxon>
        <taxon>Thecamonas</taxon>
    </lineage>
</organism>
<evidence type="ECO:0000256" key="4">
    <source>
        <dbReference type="ARBA" id="ARBA00022670"/>
    </source>
</evidence>
<dbReference type="GO" id="GO:0006508">
    <property type="term" value="P:proteolysis"/>
    <property type="evidence" value="ECO:0007669"/>
    <property type="project" value="UniProtKB-KW"/>
</dbReference>
<keyword evidence="4" id="KW-0645">Protease</keyword>
<evidence type="ECO:0000256" key="7">
    <source>
        <dbReference type="ARBA" id="ARBA00022801"/>
    </source>
</evidence>
<dbReference type="CDD" id="cd03860">
    <property type="entry name" value="M14_CP_A-B_like"/>
    <property type="match status" value="1"/>
</dbReference>
<dbReference type="PRINTS" id="PR00765">
    <property type="entry name" value="CRBOXYPTASEA"/>
</dbReference>
<evidence type="ECO:0000256" key="6">
    <source>
        <dbReference type="ARBA" id="ARBA00022729"/>
    </source>
</evidence>
<evidence type="ECO:0000256" key="10">
    <source>
        <dbReference type="PROSITE-ProRule" id="PRU01379"/>
    </source>
</evidence>
<dbReference type="PROSITE" id="PS52035">
    <property type="entry name" value="PEPTIDASE_M14"/>
    <property type="match status" value="1"/>
</dbReference>
<evidence type="ECO:0000256" key="11">
    <source>
        <dbReference type="SAM" id="SignalP"/>
    </source>
</evidence>
<dbReference type="Gene3D" id="3.40.630.10">
    <property type="entry name" value="Zn peptidases"/>
    <property type="match status" value="1"/>
</dbReference>
<keyword evidence="3 13" id="KW-0121">Carboxypeptidase</keyword>
<dbReference type="EMBL" id="GL349476">
    <property type="protein sequence ID" value="KNC52856.1"/>
    <property type="molecule type" value="Genomic_DNA"/>
</dbReference>
<evidence type="ECO:0000256" key="3">
    <source>
        <dbReference type="ARBA" id="ARBA00022645"/>
    </source>
</evidence>